<proteinExistence type="predicted"/>
<protein>
    <recommendedName>
        <fullName evidence="3">DUF4265 domain-containing protein</fullName>
    </recommendedName>
</protein>
<dbReference type="Proteomes" id="UP001457898">
    <property type="component" value="Unassembled WGS sequence"/>
</dbReference>
<dbReference type="RefSeq" id="WP_148392737.1">
    <property type="nucleotide sequence ID" value="NZ_JBBMFP010000006.1"/>
</dbReference>
<reference evidence="1 2" key="1">
    <citation type="submission" date="2024-03" db="EMBL/GenBank/DDBJ databases">
        <title>Human intestinal bacterial collection.</title>
        <authorList>
            <person name="Pauvert C."/>
            <person name="Hitch T.C.A."/>
            <person name="Clavel T."/>
        </authorList>
    </citation>
    <scope>NUCLEOTIDE SEQUENCE [LARGE SCALE GENOMIC DNA]</scope>
    <source>
        <strain evidence="1 2">CLA-SR-H028</strain>
    </source>
</reference>
<evidence type="ECO:0008006" key="3">
    <source>
        <dbReference type="Google" id="ProtNLM"/>
    </source>
</evidence>
<organism evidence="1 2">
    <name type="scientific">Blautia caccae</name>
    <dbReference type="NCBI Taxonomy" id="3133175"/>
    <lineage>
        <taxon>Bacteria</taxon>
        <taxon>Bacillati</taxon>
        <taxon>Bacillota</taxon>
        <taxon>Clostridia</taxon>
        <taxon>Lachnospirales</taxon>
        <taxon>Lachnospiraceae</taxon>
        <taxon>Blautia</taxon>
    </lineage>
</organism>
<comment type="caution">
    <text evidence="1">The sequence shown here is derived from an EMBL/GenBank/DDBJ whole genome shotgun (WGS) entry which is preliminary data.</text>
</comment>
<keyword evidence="2" id="KW-1185">Reference proteome</keyword>
<dbReference type="EMBL" id="JBBMFP010000006">
    <property type="protein sequence ID" value="MEQ2431113.1"/>
    <property type="molecule type" value="Genomic_DNA"/>
</dbReference>
<gene>
    <name evidence="1" type="ORF">WMO65_08875</name>
</gene>
<accession>A0ABV1DL41</accession>
<name>A0ABV1DL41_9FIRM</name>
<evidence type="ECO:0000313" key="1">
    <source>
        <dbReference type="EMBL" id="MEQ2431113.1"/>
    </source>
</evidence>
<sequence length="163" mass="18675">MYNIKLFKGYEGKDFIGMSPEEVVKNMPNFEETYFLGENDEIRRDMSRDFIAYYDEDNKSCIAIQFVNTEIDVCLNDMQLMGIPEKNLISELKKLFPSEEIITDGENYVLVEKSLSIFVTEAAVGGVLVGQKDYFDFIKEELVEPGPSRLQPISSSSQKNKLK</sequence>
<evidence type="ECO:0000313" key="2">
    <source>
        <dbReference type="Proteomes" id="UP001457898"/>
    </source>
</evidence>